<dbReference type="RefSeq" id="WP_005898620.1">
    <property type="nucleotide sequence ID" value="NZ_CP013328.1"/>
</dbReference>
<evidence type="ECO:0000313" key="8">
    <source>
        <dbReference type="EMBL" id="ASC02268.1"/>
    </source>
</evidence>
<evidence type="ECO:0000256" key="7">
    <source>
        <dbReference type="SAM" id="Phobius"/>
    </source>
</evidence>
<evidence type="ECO:0000313" key="9">
    <source>
        <dbReference type="EMBL" id="ASG27489.1"/>
    </source>
</evidence>
<keyword evidence="3" id="KW-1003">Cell membrane</keyword>
<dbReference type="InterPro" id="IPR007341">
    <property type="entry name" value="Transgly_assoc"/>
</dbReference>
<dbReference type="Proteomes" id="UP000197638">
    <property type="component" value="Chromosome"/>
</dbReference>
<feature type="transmembrane region" description="Helical" evidence="7">
    <location>
        <begin position="62"/>
        <end position="80"/>
    </location>
</feature>
<evidence type="ECO:0000313" key="11">
    <source>
        <dbReference type="Proteomes" id="UP000197638"/>
    </source>
</evidence>
<keyword evidence="5 7" id="KW-1133">Transmembrane helix</keyword>
<evidence type="ECO:0000256" key="1">
    <source>
        <dbReference type="ARBA" id="ARBA00004651"/>
    </source>
</evidence>
<evidence type="ECO:0000256" key="5">
    <source>
        <dbReference type="ARBA" id="ARBA00022989"/>
    </source>
</evidence>
<dbReference type="EMBL" id="CP021934">
    <property type="protein sequence ID" value="ASC02268.1"/>
    <property type="molecule type" value="Genomic_DNA"/>
</dbReference>
<comment type="subcellular location">
    <subcellularLocation>
        <location evidence="1">Cell membrane</location>
        <topology evidence="1">Multi-pass membrane protein</topology>
    </subcellularLocation>
</comment>
<gene>
    <name evidence="8" type="ORF">CBG50_02460</name>
    <name evidence="9" type="ORF">CBG61_00050</name>
</gene>
<reference evidence="8 10" key="1">
    <citation type="submission" date="2017-06" db="EMBL/GenBank/DDBJ databases">
        <title>Draft genome sequence of Fusobacterium nucleatum subsp. polymorphum KCOM 1260 (=ChDC F218).</title>
        <authorList>
            <person name="Kook J.-K."/>
            <person name="Park S.-N."/>
            <person name="Lim Y.K."/>
            <person name="Roh H."/>
        </authorList>
    </citation>
    <scope>NUCLEOTIDE SEQUENCE [LARGE SCALE GENOMIC DNA]</scope>
    <source>
        <strain evidence="8">KCOM 1260</strain>
        <strain evidence="10">KCOM 1260 (ChDC F218)</strain>
    </source>
</reference>
<sequence>MGIIAWVILGALSGWIASIIMDKNASMGAIANIITGIVGAFIGGIVFNFIGAQKVTGLNLHSILVSVVGACILLWILGVINKK</sequence>
<keyword evidence="4 7" id="KW-0812">Transmembrane</keyword>
<accession>A0A0D6FT26</accession>
<feature type="transmembrane region" description="Helical" evidence="7">
    <location>
        <begin position="29"/>
        <end position="50"/>
    </location>
</feature>
<keyword evidence="6 7" id="KW-0472">Membrane</keyword>
<evidence type="ECO:0000313" key="10">
    <source>
        <dbReference type="Proteomes" id="UP000196759"/>
    </source>
</evidence>
<evidence type="ECO:0000256" key="4">
    <source>
        <dbReference type="ARBA" id="ARBA00022692"/>
    </source>
</evidence>
<dbReference type="KEGG" id="fpol:ERS445057_00813"/>
<comment type="similarity">
    <text evidence="2">Belongs to the UPF0410 family.</text>
</comment>
<dbReference type="PANTHER" id="PTHR33884:SF3">
    <property type="entry name" value="UPF0410 PROTEIN YMGE"/>
    <property type="match status" value="1"/>
</dbReference>
<dbReference type="EMBL" id="CP022123">
    <property type="protein sequence ID" value="ASG27489.1"/>
    <property type="molecule type" value="Genomic_DNA"/>
</dbReference>
<dbReference type="PANTHER" id="PTHR33884">
    <property type="entry name" value="UPF0410 PROTEIN YMGE"/>
    <property type="match status" value="1"/>
</dbReference>
<proteinExistence type="inferred from homology"/>
<organism evidence="8 10">
    <name type="scientific">Fusobacterium nucleatum subsp. polymorphum</name>
    <name type="common">Fusobacterium polymorphum</name>
    <dbReference type="NCBI Taxonomy" id="76857"/>
    <lineage>
        <taxon>Bacteria</taxon>
        <taxon>Fusobacteriati</taxon>
        <taxon>Fusobacteriota</taxon>
        <taxon>Fusobacteriia</taxon>
        <taxon>Fusobacteriales</taxon>
        <taxon>Fusobacteriaceae</taxon>
        <taxon>Fusobacterium</taxon>
    </lineage>
</organism>
<name>A0A0D6FT26_FUSNP</name>
<dbReference type="GO" id="GO:0005886">
    <property type="term" value="C:plasma membrane"/>
    <property type="evidence" value="ECO:0007669"/>
    <property type="project" value="UniProtKB-SubCell"/>
</dbReference>
<protein>
    <submittedName>
        <fullName evidence="8">GlsB/YeaQ/YmgE family stress response membrane protein</fullName>
    </submittedName>
</protein>
<dbReference type="GeneID" id="45634606"/>
<reference evidence="9 11" key="2">
    <citation type="submission" date="2017-06" db="EMBL/GenBank/DDBJ databases">
        <title>Genome sequencing of Fusobacterium nucleatum subsp. polymorphum KCOM 1275 (=ChDC F310).</title>
        <authorList>
            <person name="Kook J.-K."/>
            <person name="Park S.-N."/>
            <person name="Lim Y.K."/>
            <person name="Roh H."/>
        </authorList>
    </citation>
    <scope>NUCLEOTIDE SEQUENCE [LARGE SCALE GENOMIC DNA]</scope>
    <source>
        <strain evidence="9 11">KCOM 1275</strain>
    </source>
</reference>
<evidence type="ECO:0000256" key="6">
    <source>
        <dbReference type="ARBA" id="ARBA00023136"/>
    </source>
</evidence>
<evidence type="ECO:0000256" key="2">
    <source>
        <dbReference type="ARBA" id="ARBA00011006"/>
    </source>
</evidence>
<dbReference type="Proteomes" id="UP000196759">
    <property type="component" value="Chromosome"/>
</dbReference>
<dbReference type="Pfam" id="PF04226">
    <property type="entry name" value="Transgly_assoc"/>
    <property type="match status" value="1"/>
</dbReference>
<feature type="transmembrane region" description="Helical" evidence="7">
    <location>
        <begin position="6"/>
        <end position="22"/>
    </location>
</feature>
<dbReference type="AlphaFoldDB" id="A0A0D6FT26"/>
<keyword evidence="10" id="KW-1185">Reference proteome</keyword>
<evidence type="ECO:0000256" key="3">
    <source>
        <dbReference type="ARBA" id="ARBA00022475"/>
    </source>
</evidence>